<name>A0A0B7BRF9_9EUPU</name>
<dbReference type="AlphaFoldDB" id="A0A0B7BRF9"/>
<reference evidence="1" key="1">
    <citation type="submission" date="2014-12" db="EMBL/GenBank/DDBJ databases">
        <title>Insight into the proteome of Arion vulgaris.</title>
        <authorList>
            <person name="Aradska J."/>
            <person name="Bulat T."/>
            <person name="Smidak R."/>
            <person name="Sarate P."/>
            <person name="Gangsoo J."/>
            <person name="Sialana F."/>
            <person name="Bilban M."/>
            <person name="Lubec G."/>
        </authorList>
    </citation>
    <scope>NUCLEOTIDE SEQUENCE</scope>
    <source>
        <tissue evidence="1">Skin</tissue>
    </source>
</reference>
<organism evidence="1">
    <name type="scientific">Arion vulgaris</name>
    <dbReference type="NCBI Taxonomy" id="1028688"/>
    <lineage>
        <taxon>Eukaryota</taxon>
        <taxon>Metazoa</taxon>
        <taxon>Spiralia</taxon>
        <taxon>Lophotrochozoa</taxon>
        <taxon>Mollusca</taxon>
        <taxon>Gastropoda</taxon>
        <taxon>Heterobranchia</taxon>
        <taxon>Euthyneura</taxon>
        <taxon>Panpulmonata</taxon>
        <taxon>Eupulmonata</taxon>
        <taxon>Stylommatophora</taxon>
        <taxon>Helicina</taxon>
        <taxon>Arionoidea</taxon>
        <taxon>Arionidae</taxon>
        <taxon>Arion</taxon>
    </lineage>
</organism>
<sequence length="104" mass="12444">SIMKRNFLKLVTTEMKCLRRMLGVTRRDRLRNEDIRKKVGTTSVLNFIKKQQIKWFGHTSRLPTDIAHQLLFRYNGCKTNDSTSKWWIPEITSHERHHVHKSLV</sequence>
<proteinExistence type="predicted"/>
<evidence type="ECO:0000313" key="1">
    <source>
        <dbReference type="EMBL" id="CEK95442.1"/>
    </source>
</evidence>
<feature type="non-terminal residue" evidence="1">
    <location>
        <position position="1"/>
    </location>
</feature>
<dbReference type="EMBL" id="HACG01048577">
    <property type="protein sequence ID" value="CEK95442.1"/>
    <property type="molecule type" value="Transcribed_RNA"/>
</dbReference>
<accession>A0A0B7BRF9</accession>
<gene>
    <name evidence="1" type="primary">ORF206985</name>
</gene>
<protein>
    <submittedName>
        <fullName evidence="1">Uncharacterized protein</fullName>
    </submittedName>
</protein>